<dbReference type="AlphaFoldDB" id="A0AA46A4L6"/>
<evidence type="ECO:0000313" key="4">
    <source>
        <dbReference type="Proteomes" id="UP000186216"/>
    </source>
</evidence>
<evidence type="ECO:0000313" key="3">
    <source>
        <dbReference type="EMBL" id="WCR01907.1"/>
    </source>
</evidence>
<evidence type="ECO:0008006" key="6">
    <source>
        <dbReference type="Google" id="ProtNLM"/>
    </source>
</evidence>
<evidence type="ECO:0000313" key="2">
    <source>
        <dbReference type="EMBL" id="SIS65024.1"/>
    </source>
</evidence>
<gene>
    <name evidence="3" type="ORF">JHX88_13400</name>
    <name evidence="2" type="ORF">SAMN05421772_102272</name>
</gene>
<reference evidence="3 5" key="2">
    <citation type="submission" date="2021-01" db="EMBL/GenBank/DDBJ databases">
        <title>Biogeographic distribution of Paracoccus.</title>
        <authorList>
            <person name="Hollensteiner J."/>
            <person name="Leineberger J."/>
            <person name="Brinkhoff T."/>
            <person name="Daniel R."/>
        </authorList>
    </citation>
    <scope>NUCLEOTIDE SEQUENCE [LARGE SCALE GENOMIC DNA]</scope>
    <source>
        <strain evidence="3 5">DSM 18447</strain>
    </source>
</reference>
<proteinExistence type="predicted"/>
<feature type="chain" id="PRO_5041318995" description="NIPSNAP protein" evidence="1">
    <location>
        <begin position="24"/>
        <end position="97"/>
    </location>
</feature>
<accession>A0AA46A4L6</accession>
<protein>
    <recommendedName>
        <fullName evidence="6">NIPSNAP protein</fullName>
    </recommendedName>
</protein>
<dbReference type="EMBL" id="CP067140">
    <property type="protein sequence ID" value="WCR01907.1"/>
    <property type="molecule type" value="Genomic_DNA"/>
</dbReference>
<feature type="signal peptide" evidence="1">
    <location>
        <begin position="1"/>
        <end position="23"/>
    </location>
</feature>
<name>A0AA46A4L6_9RHOB</name>
<evidence type="ECO:0000256" key="1">
    <source>
        <dbReference type="SAM" id="SignalP"/>
    </source>
</evidence>
<keyword evidence="1" id="KW-0732">Signal</keyword>
<dbReference type="RefSeq" id="WP_076523421.1">
    <property type="nucleotide sequence ID" value="NZ_CP067140.1"/>
</dbReference>
<sequence length="97" mass="11040">MNRRQLFRSLPAFGFSLAGPAAAIATERGTDLDQLHYHFNEMLRLLGEKAPDGGEFLGVWCNPKKSGWEILVGVRDEESSYYFSNRPWMKQIAFTKA</sequence>
<dbReference type="Proteomes" id="UP001215549">
    <property type="component" value="Chromosome"/>
</dbReference>
<evidence type="ECO:0000313" key="5">
    <source>
        <dbReference type="Proteomes" id="UP001215549"/>
    </source>
</evidence>
<keyword evidence="5" id="KW-1185">Reference proteome</keyword>
<organism evidence="2 4">
    <name type="scientific">Paracoccus saliphilus</name>
    <dbReference type="NCBI Taxonomy" id="405559"/>
    <lineage>
        <taxon>Bacteria</taxon>
        <taxon>Pseudomonadati</taxon>
        <taxon>Pseudomonadota</taxon>
        <taxon>Alphaproteobacteria</taxon>
        <taxon>Rhodobacterales</taxon>
        <taxon>Paracoccaceae</taxon>
        <taxon>Paracoccus</taxon>
    </lineage>
</organism>
<dbReference type="EMBL" id="FTOU01000002">
    <property type="protein sequence ID" value="SIS65024.1"/>
    <property type="molecule type" value="Genomic_DNA"/>
</dbReference>
<reference evidence="2 4" key="1">
    <citation type="submission" date="2017-01" db="EMBL/GenBank/DDBJ databases">
        <authorList>
            <person name="Varghese N."/>
            <person name="Submissions S."/>
        </authorList>
    </citation>
    <scope>NUCLEOTIDE SEQUENCE [LARGE SCALE GENOMIC DNA]</scope>
    <source>
        <strain evidence="2 4">DSM 18447</strain>
    </source>
</reference>
<dbReference type="Proteomes" id="UP000186216">
    <property type="component" value="Unassembled WGS sequence"/>
</dbReference>